<protein>
    <recommendedName>
        <fullName evidence="2">tRNA(Met) cytidine acetate ligase</fullName>
        <ecNumber evidence="2">6.3.4.-</ecNumber>
    </recommendedName>
</protein>
<keyword evidence="1 2" id="KW-0819">tRNA processing</keyword>
<sequence length="417" mass="47407">MKITGIVTEYNPFHNGHLYHLQETRRLTGADYVVVVMSGNFIQRGGPAFIDKYSRTRMALKAGADLVLELPVRYATSSAENFAKGSVAILNNLGNVSSLCFGSETGALDKLNKVAEFIVSDDKQYHQLIAESVKDGFSYPVARKKALLTCLGQSDDIPLNTMLEQPNNILGIEYLKALKIFNSTIKPFTMKRIANHYHDAELLQDMQETSINSATAIRQEYFKTETLYKLKTSLPGFVYEILSESEGKTYPVHEQDFSQMLYYKLRMLETSQLIEFLDVSEDLARGIKKELVNYQNYTDFAFCLKSKRYTLTRIYRTFMHILLGIKQNQFNPSDSRAFSPYLRVLGLKKSSSAILKEAKSSNFPIITKMADAKKILSKEAYSLLEEDIFASDIYNQVVYSKFNTKLPNEFLQSPVIL</sequence>
<keyword evidence="2" id="KW-0963">Cytoplasm</keyword>
<dbReference type="GO" id="GO:0016879">
    <property type="term" value="F:ligase activity, forming carbon-nitrogen bonds"/>
    <property type="evidence" value="ECO:0007669"/>
    <property type="project" value="UniProtKB-UniRule"/>
</dbReference>
<dbReference type="Proteomes" id="UP000199659">
    <property type="component" value="Unassembled WGS sequence"/>
</dbReference>
<evidence type="ECO:0000256" key="1">
    <source>
        <dbReference type="ARBA" id="ARBA00022694"/>
    </source>
</evidence>
<dbReference type="SUPFAM" id="SSF52374">
    <property type="entry name" value="Nucleotidylyl transferase"/>
    <property type="match status" value="1"/>
</dbReference>
<keyword evidence="2" id="KW-0436">Ligase</keyword>
<dbReference type="GO" id="GO:0016740">
    <property type="term" value="F:transferase activity"/>
    <property type="evidence" value="ECO:0007669"/>
    <property type="project" value="UniProtKB-KW"/>
</dbReference>
<dbReference type="GO" id="GO:0006400">
    <property type="term" value="P:tRNA modification"/>
    <property type="evidence" value="ECO:0007669"/>
    <property type="project" value="UniProtKB-UniRule"/>
</dbReference>
<proteinExistence type="inferred from homology"/>
<dbReference type="GO" id="GO:0005737">
    <property type="term" value="C:cytoplasm"/>
    <property type="evidence" value="ECO:0007669"/>
    <property type="project" value="UniProtKB-SubCell"/>
</dbReference>
<comment type="catalytic activity">
    <reaction evidence="2">
        <text>cytidine(34) in elongator tRNA(Met) + acetate + ATP = N(4)-acetylcytidine(34) in elongator tRNA(Met) + AMP + diphosphate</text>
        <dbReference type="Rhea" id="RHEA:58144"/>
        <dbReference type="Rhea" id="RHEA-COMP:10693"/>
        <dbReference type="Rhea" id="RHEA-COMP:10694"/>
        <dbReference type="ChEBI" id="CHEBI:30089"/>
        <dbReference type="ChEBI" id="CHEBI:30616"/>
        <dbReference type="ChEBI" id="CHEBI:33019"/>
        <dbReference type="ChEBI" id="CHEBI:74900"/>
        <dbReference type="ChEBI" id="CHEBI:82748"/>
        <dbReference type="ChEBI" id="CHEBI:456215"/>
    </reaction>
</comment>
<keyword evidence="2" id="KW-0067">ATP-binding</keyword>
<dbReference type="AlphaFoldDB" id="A0A1I6KI42"/>
<dbReference type="PANTHER" id="PTHR37825:SF1">
    <property type="entry name" value="TRNA(MET) CYTIDINE ACETATE LIGASE"/>
    <property type="match status" value="1"/>
</dbReference>
<evidence type="ECO:0000313" key="4">
    <source>
        <dbReference type="Proteomes" id="UP000199659"/>
    </source>
</evidence>
<dbReference type="PANTHER" id="PTHR37825">
    <property type="entry name" value="TRNA(MET) CYTIDINE ACETATE LIGASE"/>
    <property type="match status" value="1"/>
</dbReference>
<keyword evidence="2" id="KW-0694">RNA-binding</keyword>
<dbReference type="STRING" id="37658.SAMN05661086_02438"/>
<name>A0A1I6KI42_9FIRM</name>
<dbReference type="InterPro" id="IPR008513">
    <property type="entry name" value="tRNA(Met)_cyd_acetate_ligase"/>
</dbReference>
<dbReference type="OrthoDB" id="9769796at2"/>
<feature type="binding site" evidence="2">
    <location>
        <position position="167"/>
    </location>
    <ligand>
        <name>ATP</name>
        <dbReference type="ChEBI" id="CHEBI:30616"/>
    </ligand>
</feature>
<dbReference type="EC" id="6.3.4.-" evidence="2"/>
<dbReference type="EMBL" id="FOYZ01000009">
    <property type="protein sequence ID" value="SFR90905.1"/>
    <property type="molecule type" value="Genomic_DNA"/>
</dbReference>
<keyword evidence="4" id="KW-1185">Reference proteome</keyword>
<dbReference type="GO" id="GO:0000049">
    <property type="term" value="F:tRNA binding"/>
    <property type="evidence" value="ECO:0007669"/>
    <property type="project" value="UniProtKB-KW"/>
</dbReference>
<dbReference type="Pfam" id="PF05636">
    <property type="entry name" value="HIGH_NTase1"/>
    <property type="match status" value="1"/>
</dbReference>
<accession>A0A1I6KI42</accession>
<gene>
    <name evidence="2" type="primary">tmcAL</name>
    <name evidence="3" type="ORF">SAMN05661086_02438</name>
</gene>
<organism evidence="3 4">
    <name type="scientific">Anaeromicropila populeti</name>
    <dbReference type="NCBI Taxonomy" id="37658"/>
    <lineage>
        <taxon>Bacteria</taxon>
        <taxon>Bacillati</taxon>
        <taxon>Bacillota</taxon>
        <taxon>Clostridia</taxon>
        <taxon>Lachnospirales</taxon>
        <taxon>Lachnospiraceae</taxon>
        <taxon>Anaeromicropila</taxon>
    </lineage>
</organism>
<feature type="binding site" evidence="2">
    <location>
        <position position="102"/>
    </location>
    <ligand>
        <name>ATP</name>
        <dbReference type="ChEBI" id="CHEBI:30616"/>
    </ligand>
</feature>
<keyword evidence="2" id="KW-0547">Nucleotide-binding</keyword>
<dbReference type="GO" id="GO:0005524">
    <property type="term" value="F:ATP binding"/>
    <property type="evidence" value="ECO:0007669"/>
    <property type="project" value="UniProtKB-KW"/>
</dbReference>
<comment type="subcellular location">
    <subcellularLocation>
        <location evidence="2">Cytoplasm</location>
    </subcellularLocation>
</comment>
<dbReference type="Gene3D" id="3.40.50.620">
    <property type="entry name" value="HUPs"/>
    <property type="match status" value="1"/>
</dbReference>
<dbReference type="InterPro" id="IPR014729">
    <property type="entry name" value="Rossmann-like_a/b/a_fold"/>
</dbReference>
<dbReference type="NCBIfam" id="NF010191">
    <property type="entry name" value="PRK13670.1"/>
    <property type="match status" value="1"/>
</dbReference>
<comment type="similarity">
    <text evidence="2">Belongs to the TmcAL family.</text>
</comment>
<keyword evidence="3" id="KW-0808">Transferase</keyword>
<dbReference type="HAMAP" id="MF_01539">
    <property type="entry name" value="TmcAL"/>
    <property type="match status" value="1"/>
</dbReference>
<reference evidence="3 4" key="1">
    <citation type="submission" date="2016-10" db="EMBL/GenBank/DDBJ databases">
        <authorList>
            <person name="de Groot N.N."/>
        </authorList>
    </citation>
    <scope>NUCLEOTIDE SEQUENCE [LARGE SCALE GENOMIC DNA]</scope>
    <source>
        <strain evidence="3 4">743A</strain>
    </source>
</reference>
<keyword evidence="2" id="KW-0820">tRNA-binding</keyword>
<dbReference type="RefSeq" id="WP_092561155.1">
    <property type="nucleotide sequence ID" value="NZ_FOYZ01000009.1"/>
</dbReference>
<feature type="binding site" evidence="2">
    <location>
        <begin position="7"/>
        <end position="20"/>
    </location>
    <ligand>
        <name>ATP</name>
        <dbReference type="ChEBI" id="CHEBI:30616"/>
    </ligand>
</feature>
<feature type="binding site" evidence="2">
    <location>
        <begin position="192"/>
        <end position="193"/>
    </location>
    <ligand>
        <name>ATP</name>
        <dbReference type="ChEBI" id="CHEBI:30616"/>
    </ligand>
</feature>
<evidence type="ECO:0000313" key="3">
    <source>
        <dbReference type="EMBL" id="SFR90905.1"/>
    </source>
</evidence>
<evidence type="ECO:0000256" key="2">
    <source>
        <dbReference type="HAMAP-Rule" id="MF_01539"/>
    </source>
</evidence>
<comment type="function">
    <text evidence="2">Catalyzes the formation of N(4)-acetylcytidine (ac(4)C) at the wobble position of elongator tRNA(Met), using acetate and ATP as substrates. First activates an acetate ion to form acetyladenylate (Ac-AMP) and then transfers the acetyl group to tRNA to form ac(4)C34.</text>
</comment>